<dbReference type="InterPro" id="IPR036388">
    <property type="entry name" value="WH-like_DNA-bd_sf"/>
</dbReference>
<dbReference type="GO" id="GO:0016987">
    <property type="term" value="F:sigma factor activity"/>
    <property type="evidence" value="ECO:0007669"/>
    <property type="project" value="UniProtKB-KW"/>
</dbReference>
<dbReference type="CDD" id="cd06171">
    <property type="entry name" value="Sigma70_r4"/>
    <property type="match status" value="1"/>
</dbReference>
<dbReference type="EMBL" id="AP014597">
    <property type="protein sequence ID" value="BAU17648.1"/>
    <property type="molecule type" value="Genomic_DNA"/>
</dbReference>
<evidence type="ECO:0000256" key="1">
    <source>
        <dbReference type="ARBA" id="ARBA00010641"/>
    </source>
</evidence>
<evidence type="ECO:0000313" key="11">
    <source>
        <dbReference type="Proteomes" id="UP000230742"/>
    </source>
</evidence>
<dbReference type="EMBL" id="CP024727">
    <property type="protein sequence ID" value="ATV30105.1"/>
    <property type="molecule type" value="Genomic_DNA"/>
</dbReference>
<keyword evidence="5" id="KW-0472">Membrane</keyword>
<dbReference type="InterPro" id="IPR013324">
    <property type="entry name" value="RNA_pol_sigma_r3/r4-like"/>
</dbReference>
<dbReference type="NCBIfam" id="TIGR02985">
    <property type="entry name" value="Sig70_bacteroi1"/>
    <property type="match status" value="1"/>
</dbReference>
<dbReference type="GO" id="GO:0003677">
    <property type="term" value="F:DNA binding"/>
    <property type="evidence" value="ECO:0007669"/>
    <property type="project" value="InterPro"/>
</dbReference>
<keyword evidence="4" id="KW-0804">Transcription</keyword>
<dbReference type="AlphaFoldDB" id="A0A0S3UJN9"/>
<reference evidence="9 10" key="1">
    <citation type="journal article" date="2016" name="DNA Res.">
        <title>The complete genome sequencing of Prevotella intermedia strain OMA14 and a subsequent fine-scale, intra-species genomic comparison reveal an unusual amplification of conjugative and mobile transposons and identify a novel Prevotella-lineage-specific repeat.</title>
        <authorList>
            <person name="Naito M."/>
            <person name="Ogura Y."/>
            <person name="Itoh T."/>
            <person name="Shoji M."/>
            <person name="Okamoto M."/>
            <person name="Hayashi T."/>
            <person name="Nakayama K."/>
        </authorList>
    </citation>
    <scope>NUCLEOTIDE SEQUENCE [LARGE SCALE GENOMIC DNA]</scope>
    <source>
        <strain evidence="9 10">OMA14</strain>
    </source>
</reference>
<dbReference type="InterPro" id="IPR039425">
    <property type="entry name" value="RNA_pol_sigma-70-like"/>
</dbReference>
<dbReference type="InterPro" id="IPR014284">
    <property type="entry name" value="RNA_pol_sigma-70_dom"/>
</dbReference>
<evidence type="ECO:0000313" key="9">
    <source>
        <dbReference type="EMBL" id="BAU17648.1"/>
    </source>
</evidence>
<feature type="domain" description="RNA polymerase sigma factor 70 region 4 type 2" evidence="7">
    <location>
        <begin position="107"/>
        <end position="157"/>
    </location>
</feature>
<dbReference type="NCBIfam" id="TIGR02937">
    <property type="entry name" value="sigma70-ECF"/>
    <property type="match status" value="1"/>
</dbReference>
<proteinExistence type="inferred from homology"/>
<dbReference type="Gene3D" id="1.10.1740.10">
    <property type="match status" value="1"/>
</dbReference>
<dbReference type="SUPFAM" id="SSF88946">
    <property type="entry name" value="Sigma2 domain of RNA polymerase sigma factors"/>
    <property type="match status" value="1"/>
</dbReference>
<evidence type="ECO:0000256" key="5">
    <source>
        <dbReference type="SAM" id="Phobius"/>
    </source>
</evidence>
<dbReference type="RefSeq" id="WP_045167236.1">
    <property type="nucleotide sequence ID" value="NZ_AP014597.1"/>
</dbReference>
<evidence type="ECO:0000313" key="10">
    <source>
        <dbReference type="Proteomes" id="UP000217431"/>
    </source>
</evidence>
<evidence type="ECO:0000259" key="7">
    <source>
        <dbReference type="Pfam" id="PF08281"/>
    </source>
</evidence>
<dbReference type="Gene3D" id="1.10.10.10">
    <property type="entry name" value="Winged helix-like DNA-binding domain superfamily/Winged helix DNA-binding domain"/>
    <property type="match status" value="1"/>
</dbReference>
<organism evidence="9 10">
    <name type="scientific">Prevotella intermedia</name>
    <dbReference type="NCBI Taxonomy" id="28131"/>
    <lineage>
        <taxon>Bacteria</taxon>
        <taxon>Pseudomonadati</taxon>
        <taxon>Bacteroidota</taxon>
        <taxon>Bacteroidia</taxon>
        <taxon>Bacteroidales</taxon>
        <taxon>Prevotellaceae</taxon>
        <taxon>Prevotella</taxon>
    </lineage>
</organism>
<dbReference type="PANTHER" id="PTHR43133">
    <property type="entry name" value="RNA POLYMERASE ECF-TYPE SIGMA FACTO"/>
    <property type="match status" value="1"/>
</dbReference>
<keyword evidence="3" id="KW-0731">Sigma factor</keyword>
<dbReference type="InterPro" id="IPR007627">
    <property type="entry name" value="RNA_pol_sigma70_r2"/>
</dbReference>
<evidence type="ECO:0000256" key="3">
    <source>
        <dbReference type="ARBA" id="ARBA00023082"/>
    </source>
</evidence>
<gene>
    <name evidence="8" type="ORF">CTM46_00715</name>
    <name evidence="9" type="ORF">PIOMA14_I_1140</name>
</gene>
<keyword evidence="5" id="KW-0812">Transmembrane</keyword>
<sequence>MSENRKEQFKLRFKKYYPMLCKIANGYIADRDDCEDIVQALFISVWDKQKDCLPEEEMLAYMKVAIRNNCLTFLNTNKTYEKISHNDSTLTLVAEDSESVAATDYKQLLENVLQEMPPKCREVFTMSKLQKMKYKEIAAHLNISEKTVENHIGKAIKIIRAYIAANPVVTTVILFISIATNL</sequence>
<evidence type="ECO:0000256" key="4">
    <source>
        <dbReference type="ARBA" id="ARBA00023163"/>
    </source>
</evidence>
<dbReference type="Pfam" id="PF04542">
    <property type="entry name" value="Sigma70_r2"/>
    <property type="match status" value="1"/>
</dbReference>
<comment type="similarity">
    <text evidence="1">Belongs to the sigma-70 factor family. ECF subfamily.</text>
</comment>
<dbReference type="Proteomes" id="UP000217431">
    <property type="component" value="Chromosome I"/>
</dbReference>
<dbReference type="SUPFAM" id="SSF88659">
    <property type="entry name" value="Sigma3 and sigma4 domains of RNA polymerase sigma factors"/>
    <property type="match status" value="1"/>
</dbReference>
<dbReference type="InterPro" id="IPR014327">
    <property type="entry name" value="RNA_pol_sigma70_bacteroid"/>
</dbReference>
<dbReference type="Proteomes" id="UP000230742">
    <property type="component" value="Chromosome 1"/>
</dbReference>
<dbReference type="STRING" id="28131.BWX40_02710"/>
<evidence type="ECO:0000313" key="8">
    <source>
        <dbReference type="EMBL" id="ATV30105.1"/>
    </source>
</evidence>
<dbReference type="Pfam" id="PF08281">
    <property type="entry name" value="Sigma70_r4_2"/>
    <property type="match status" value="1"/>
</dbReference>
<evidence type="ECO:0000259" key="6">
    <source>
        <dbReference type="Pfam" id="PF04542"/>
    </source>
</evidence>
<reference evidence="8 11" key="2">
    <citation type="submission" date="2017-11" db="EMBL/GenBank/DDBJ databases">
        <title>Genome sequencing of Prevotella intermedia KCOM 1949.</title>
        <authorList>
            <person name="Kook J.-K."/>
            <person name="Park S.-N."/>
            <person name="Lim Y.K."/>
        </authorList>
    </citation>
    <scope>NUCLEOTIDE SEQUENCE [LARGE SCALE GENOMIC DNA]</scope>
    <source>
        <strain evidence="8 11">KCOM 1949</strain>
    </source>
</reference>
<feature type="transmembrane region" description="Helical" evidence="5">
    <location>
        <begin position="161"/>
        <end position="180"/>
    </location>
</feature>
<dbReference type="GO" id="GO:0006352">
    <property type="term" value="P:DNA-templated transcription initiation"/>
    <property type="evidence" value="ECO:0007669"/>
    <property type="project" value="InterPro"/>
</dbReference>
<evidence type="ECO:0000256" key="2">
    <source>
        <dbReference type="ARBA" id="ARBA00023015"/>
    </source>
</evidence>
<accession>A0A0S3UJN9</accession>
<dbReference type="InterPro" id="IPR013249">
    <property type="entry name" value="RNA_pol_sigma70_r4_t2"/>
</dbReference>
<keyword evidence="2" id="KW-0805">Transcription regulation</keyword>
<feature type="domain" description="RNA polymerase sigma-70 region 2" evidence="6">
    <location>
        <begin position="13"/>
        <end position="77"/>
    </location>
</feature>
<dbReference type="InterPro" id="IPR013325">
    <property type="entry name" value="RNA_pol_sigma_r2"/>
</dbReference>
<dbReference type="PANTHER" id="PTHR43133:SF46">
    <property type="entry name" value="RNA POLYMERASE SIGMA-70 FACTOR ECF SUBFAMILY"/>
    <property type="match status" value="1"/>
</dbReference>
<protein>
    <submittedName>
        <fullName evidence="9">Probable RNA polymerase ECF-type sigma factor</fullName>
    </submittedName>
    <submittedName>
        <fullName evidence="8">RNA polymerase sigma-70 factor</fullName>
    </submittedName>
</protein>
<name>A0A0S3UJN9_PREIN</name>
<keyword evidence="5" id="KW-1133">Transmembrane helix</keyword>